<dbReference type="InterPro" id="IPR010090">
    <property type="entry name" value="Phage_tape_meas"/>
</dbReference>
<keyword evidence="2" id="KW-1133">Transmembrane helix</keyword>
<name>A0ABS8MX89_9FLAO</name>
<evidence type="ECO:0000259" key="3">
    <source>
        <dbReference type="Pfam" id="PF10145"/>
    </source>
</evidence>
<keyword evidence="2" id="KW-0472">Membrane</keyword>
<dbReference type="Pfam" id="PF10145">
    <property type="entry name" value="PhageMin_Tail"/>
    <property type="match status" value="1"/>
</dbReference>
<feature type="region of interest" description="Disordered" evidence="1">
    <location>
        <begin position="486"/>
        <end position="522"/>
    </location>
</feature>
<feature type="compositionally biased region" description="Basic and acidic residues" evidence="1">
    <location>
        <begin position="510"/>
        <end position="522"/>
    </location>
</feature>
<feature type="compositionally biased region" description="Polar residues" evidence="1">
    <location>
        <begin position="487"/>
        <end position="497"/>
    </location>
</feature>
<keyword evidence="5" id="KW-1185">Reference proteome</keyword>
<evidence type="ECO:0000313" key="5">
    <source>
        <dbReference type="Proteomes" id="UP001430919"/>
    </source>
</evidence>
<evidence type="ECO:0000256" key="1">
    <source>
        <dbReference type="SAM" id="MobiDB-lite"/>
    </source>
</evidence>
<gene>
    <name evidence="4" type="ORF">LNQ49_12815</name>
</gene>
<evidence type="ECO:0000256" key="2">
    <source>
        <dbReference type="SAM" id="Phobius"/>
    </source>
</evidence>
<keyword evidence="2" id="KW-0812">Transmembrane</keyword>
<protein>
    <submittedName>
        <fullName evidence="4">Phage tail tape measure protein</fullName>
    </submittedName>
</protein>
<evidence type="ECO:0000313" key="4">
    <source>
        <dbReference type="EMBL" id="MCC9072465.1"/>
    </source>
</evidence>
<accession>A0ABS8MX89</accession>
<sequence length="581" mass="63017">MAKKSKLELMMELGDKMFNNKLSQVQAKLSSATEKMEGKLKSFNMSQIKIFSNIGEAFDPVKINQMSELFDKVSESLDFTKEINNTKTALQQMDVSNLEEVNKKVHQISKVYGEDSLEIAKSANAMTKQLGGTFESNLAILEAGYQKGANLNGDMLDQFKEYSPQIRELGLDASQMLAIMSNAGKQGIFSDKAIDSIKEANLSLKEMGPTQVDALKGIGLSVKDLAGKTSFEAVQMISKAMEGATAQAKQLALTDIFKGAGEDAGMSFILGLGTMELDPNKIESFKQADEGLKTWIANLQTSIADGVGAWMPAIEAFGSGASTINEITGLFGGMYDIMKSLGWTTKIATAAQWLWNIALNANPVSLIVIGIAALIGIIVLAINKWDEWGAALMLFLGPIGMVVGAFKSVYDHWESIKKAFETDGIIGGLKRIGLVLLDALLKPLQQILELAAKIDPTGLAQKGLDKIKQFRELNNLVTPGEKAARTATKSATENKPQSPLLKPPVIDGKLAPDGKKKKQGDDLNRVAGSANQIRKIDIRIDSFNKGGINVAQSAYEGMTKDDVEAWFKEMMRRVMINAETA</sequence>
<reference evidence="4" key="1">
    <citation type="submission" date="2021-11" db="EMBL/GenBank/DDBJ databases">
        <title>Description of novel Flavobacterium species.</title>
        <authorList>
            <person name="Saticioglu I.B."/>
            <person name="Ay H."/>
            <person name="Altun S."/>
            <person name="Duman M."/>
        </authorList>
    </citation>
    <scope>NUCLEOTIDE SEQUENCE</scope>
    <source>
        <strain evidence="4">F-65</strain>
    </source>
</reference>
<feature type="transmembrane region" description="Helical" evidence="2">
    <location>
        <begin position="364"/>
        <end position="382"/>
    </location>
</feature>
<feature type="transmembrane region" description="Helical" evidence="2">
    <location>
        <begin position="388"/>
        <end position="410"/>
    </location>
</feature>
<dbReference type="RefSeq" id="WP_229989297.1">
    <property type="nucleotide sequence ID" value="NZ_JAJJMO010000001.1"/>
</dbReference>
<dbReference type="EMBL" id="JAJJMO010000001">
    <property type="protein sequence ID" value="MCC9072465.1"/>
    <property type="molecule type" value="Genomic_DNA"/>
</dbReference>
<comment type="caution">
    <text evidence="4">The sequence shown here is derived from an EMBL/GenBank/DDBJ whole genome shotgun (WGS) entry which is preliminary data.</text>
</comment>
<proteinExistence type="predicted"/>
<dbReference type="Proteomes" id="UP001430919">
    <property type="component" value="Unassembled WGS sequence"/>
</dbReference>
<feature type="domain" description="Phage tail tape measure protein" evidence="3">
    <location>
        <begin position="80"/>
        <end position="257"/>
    </location>
</feature>
<organism evidence="4 5">
    <name type="scientific">Flavobacterium pisciphilum</name>
    <dbReference type="NCBI Taxonomy" id="2893755"/>
    <lineage>
        <taxon>Bacteria</taxon>
        <taxon>Pseudomonadati</taxon>
        <taxon>Bacteroidota</taxon>
        <taxon>Flavobacteriia</taxon>
        <taxon>Flavobacteriales</taxon>
        <taxon>Flavobacteriaceae</taxon>
        <taxon>Flavobacterium</taxon>
    </lineage>
</organism>